<dbReference type="PROSITE" id="PS50943">
    <property type="entry name" value="HTH_CROC1"/>
    <property type="match status" value="1"/>
</dbReference>
<dbReference type="EMBL" id="JARXIC010000018">
    <property type="protein sequence ID" value="MDQ8195094.1"/>
    <property type="molecule type" value="Genomic_DNA"/>
</dbReference>
<feature type="domain" description="HTH cro/C1-type" evidence="1">
    <location>
        <begin position="12"/>
        <end position="66"/>
    </location>
</feature>
<protein>
    <submittedName>
        <fullName evidence="2">Helix-turn-helix transcriptional regulator</fullName>
    </submittedName>
</protein>
<dbReference type="Gene3D" id="1.10.260.40">
    <property type="entry name" value="lambda repressor-like DNA-binding domains"/>
    <property type="match status" value="1"/>
</dbReference>
<sequence>MRSKAEIFAGQLNFLLKKEGLSGRQLAVELGIPEQTVSRWRSGARMPYRRHILSLAQRFNVEEGVFYSEDFGLAYPMAPLAFDEEQSLVIRRSRCLDYLKRHLTALNDAESLDKAYGLLNAHFPLEEPQNMEE</sequence>
<evidence type="ECO:0000313" key="2">
    <source>
        <dbReference type="EMBL" id="MDQ8195094.1"/>
    </source>
</evidence>
<dbReference type="InterPro" id="IPR001387">
    <property type="entry name" value="Cro/C1-type_HTH"/>
</dbReference>
<organism evidence="2 3">
    <name type="scientific">Thalassobacterium sedimentorum</name>
    <dbReference type="NCBI Taxonomy" id="3041258"/>
    <lineage>
        <taxon>Bacteria</taxon>
        <taxon>Pseudomonadati</taxon>
        <taxon>Verrucomicrobiota</taxon>
        <taxon>Opitutia</taxon>
        <taxon>Puniceicoccales</taxon>
        <taxon>Coraliomargaritaceae</taxon>
        <taxon>Thalassobacterium</taxon>
    </lineage>
</organism>
<reference evidence="2 3" key="1">
    <citation type="submission" date="2023-04" db="EMBL/GenBank/DDBJ databases">
        <title>A novel bacteria isolated from coastal sediment.</title>
        <authorList>
            <person name="Liu X.-J."/>
            <person name="Du Z.-J."/>
        </authorList>
    </citation>
    <scope>NUCLEOTIDE SEQUENCE [LARGE SCALE GENOMIC DNA]</scope>
    <source>
        <strain evidence="2 3">SDUM461004</strain>
    </source>
</reference>
<dbReference type="Pfam" id="PF01381">
    <property type="entry name" value="HTH_3"/>
    <property type="match status" value="1"/>
</dbReference>
<name>A0ABU1AKB5_9BACT</name>
<comment type="caution">
    <text evidence="2">The sequence shown here is derived from an EMBL/GenBank/DDBJ whole genome shotgun (WGS) entry which is preliminary data.</text>
</comment>
<dbReference type="CDD" id="cd00093">
    <property type="entry name" value="HTH_XRE"/>
    <property type="match status" value="1"/>
</dbReference>
<keyword evidence="3" id="KW-1185">Reference proteome</keyword>
<dbReference type="RefSeq" id="WP_308985554.1">
    <property type="nucleotide sequence ID" value="NZ_JARXIC010000018.1"/>
</dbReference>
<dbReference type="SMART" id="SM00530">
    <property type="entry name" value="HTH_XRE"/>
    <property type="match status" value="1"/>
</dbReference>
<evidence type="ECO:0000259" key="1">
    <source>
        <dbReference type="PROSITE" id="PS50943"/>
    </source>
</evidence>
<accession>A0ABU1AKB5</accession>
<dbReference type="Proteomes" id="UP001243717">
    <property type="component" value="Unassembled WGS sequence"/>
</dbReference>
<proteinExistence type="predicted"/>
<evidence type="ECO:0000313" key="3">
    <source>
        <dbReference type="Proteomes" id="UP001243717"/>
    </source>
</evidence>
<gene>
    <name evidence="2" type="ORF">QEH59_11705</name>
</gene>
<dbReference type="SUPFAM" id="SSF47413">
    <property type="entry name" value="lambda repressor-like DNA-binding domains"/>
    <property type="match status" value="1"/>
</dbReference>
<dbReference type="InterPro" id="IPR010982">
    <property type="entry name" value="Lambda_DNA-bd_dom_sf"/>
</dbReference>